<gene>
    <name evidence="1" type="ORF">A3C07_01685</name>
</gene>
<dbReference type="Gene3D" id="3.20.20.140">
    <property type="entry name" value="Metal-dependent hydrolases"/>
    <property type="match status" value="1"/>
</dbReference>
<name>A0A1G2KHN7_9BACT</name>
<evidence type="ECO:0008006" key="3">
    <source>
        <dbReference type="Google" id="ProtNLM"/>
    </source>
</evidence>
<accession>A0A1G2KHN7</accession>
<dbReference type="InterPro" id="IPR032466">
    <property type="entry name" value="Metal_Hydrolase"/>
</dbReference>
<dbReference type="STRING" id="1802270.A3C07_01685"/>
<protein>
    <recommendedName>
        <fullName evidence="3">Amidohydrolase-related domain-containing protein</fullName>
    </recommendedName>
</protein>
<evidence type="ECO:0000313" key="2">
    <source>
        <dbReference type="Proteomes" id="UP000179023"/>
    </source>
</evidence>
<sequence>MKLMAARFDQNRLVRKTRSVYSGPIFDAHIHVLRRSPDTSPPDPVRILDMLRNAGVESAIVMPTPNDGRWETHEDGVRLRAALAKISRGKIRQFGASNYLTYWMHEANRRGYSESDWKNIFRRLMKDGSGGAYAGLGEMGLYHFKKHAGQDVVSYPPTFGPFRNVIRFAAAKRLWVTLHAEPRSPAGKSYKRVVFDGVARLFHENPRLKLILAHTAMTNARNARRLLRAHRNLMMDIKFVSPRTSMRNSHTGGEISWDYRNVRHLEPVTNENGALYADWAKLFEEMPERFLVGTDARFGHSGWEFETYAVLVRGMRNILGAINAKAATTIAFENAKIIFDV</sequence>
<proteinExistence type="predicted"/>
<dbReference type="AlphaFoldDB" id="A0A1G2KHN7"/>
<reference evidence="1 2" key="1">
    <citation type="journal article" date="2016" name="Nat. Commun.">
        <title>Thousands of microbial genomes shed light on interconnected biogeochemical processes in an aquifer system.</title>
        <authorList>
            <person name="Anantharaman K."/>
            <person name="Brown C.T."/>
            <person name="Hug L.A."/>
            <person name="Sharon I."/>
            <person name="Castelle C.J."/>
            <person name="Probst A.J."/>
            <person name="Thomas B.C."/>
            <person name="Singh A."/>
            <person name="Wilkins M.J."/>
            <person name="Karaoz U."/>
            <person name="Brodie E.L."/>
            <person name="Williams K.H."/>
            <person name="Hubbard S.S."/>
            <person name="Banfield J.F."/>
        </authorList>
    </citation>
    <scope>NUCLEOTIDE SEQUENCE [LARGE SCALE GENOMIC DNA]</scope>
</reference>
<dbReference type="SUPFAM" id="SSF51556">
    <property type="entry name" value="Metallo-dependent hydrolases"/>
    <property type="match status" value="1"/>
</dbReference>
<organism evidence="1 2">
    <name type="scientific">Candidatus Sungbacteria bacterium RIFCSPHIGHO2_02_FULL_47_11</name>
    <dbReference type="NCBI Taxonomy" id="1802270"/>
    <lineage>
        <taxon>Bacteria</taxon>
        <taxon>Candidatus Sungiibacteriota</taxon>
    </lineage>
</organism>
<dbReference type="Proteomes" id="UP000179023">
    <property type="component" value="Unassembled WGS sequence"/>
</dbReference>
<dbReference type="EMBL" id="MHQI01000053">
    <property type="protein sequence ID" value="OGZ98915.1"/>
    <property type="molecule type" value="Genomic_DNA"/>
</dbReference>
<comment type="caution">
    <text evidence="1">The sequence shown here is derived from an EMBL/GenBank/DDBJ whole genome shotgun (WGS) entry which is preliminary data.</text>
</comment>
<evidence type="ECO:0000313" key="1">
    <source>
        <dbReference type="EMBL" id="OGZ98915.1"/>
    </source>
</evidence>